<gene>
    <name evidence="2" type="ORF">H9841_03750</name>
</gene>
<dbReference type="PROSITE" id="PS51257">
    <property type="entry name" value="PROKAR_LIPOPROTEIN"/>
    <property type="match status" value="1"/>
</dbReference>
<evidence type="ECO:0000313" key="2">
    <source>
        <dbReference type="EMBL" id="HIY21001.1"/>
    </source>
</evidence>
<feature type="compositionally biased region" description="Low complexity" evidence="1">
    <location>
        <begin position="64"/>
        <end position="74"/>
    </location>
</feature>
<feature type="compositionally biased region" description="Basic residues" evidence="1">
    <location>
        <begin position="51"/>
        <end position="63"/>
    </location>
</feature>
<organism evidence="2 3">
    <name type="scientific">Candidatus Flavonifractor merdigallinarum</name>
    <dbReference type="NCBI Taxonomy" id="2838589"/>
    <lineage>
        <taxon>Bacteria</taxon>
        <taxon>Bacillati</taxon>
        <taxon>Bacillota</taxon>
        <taxon>Clostridia</taxon>
        <taxon>Eubacteriales</taxon>
        <taxon>Oscillospiraceae</taxon>
        <taxon>Flavonifractor</taxon>
    </lineage>
</organism>
<accession>A0A9D2BXB9</accession>
<dbReference type="InterPro" id="IPR021338">
    <property type="entry name" value="DUF2953"/>
</dbReference>
<feature type="region of interest" description="Disordered" evidence="1">
    <location>
        <begin position="50"/>
        <end position="74"/>
    </location>
</feature>
<dbReference type="EMBL" id="DXDX01000069">
    <property type="protein sequence ID" value="HIY21001.1"/>
    <property type="molecule type" value="Genomic_DNA"/>
</dbReference>
<evidence type="ECO:0000313" key="3">
    <source>
        <dbReference type="Proteomes" id="UP000823868"/>
    </source>
</evidence>
<name>A0A9D2BXB9_9FIRM</name>
<reference evidence="2" key="1">
    <citation type="journal article" date="2021" name="PeerJ">
        <title>Extensive microbial diversity within the chicken gut microbiome revealed by metagenomics and culture.</title>
        <authorList>
            <person name="Gilroy R."/>
            <person name="Ravi A."/>
            <person name="Getino M."/>
            <person name="Pursley I."/>
            <person name="Horton D.L."/>
            <person name="Alikhan N.F."/>
            <person name="Baker D."/>
            <person name="Gharbi K."/>
            <person name="Hall N."/>
            <person name="Watson M."/>
            <person name="Adriaenssens E.M."/>
            <person name="Foster-Nyarko E."/>
            <person name="Jarju S."/>
            <person name="Secka A."/>
            <person name="Antonio M."/>
            <person name="Oren A."/>
            <person name="Chaudhuri R.R."/>
            <person name="La Ragione R."/>
            <person name="Hildebrand F."/>
            <person name="Pallen M.J."/>
        </authorList>
    </citation>
    <scope>NUCLEOTIDE SEQUENCE</scope>
    <source>
        <strain evidence="2">ChiBcec16_6824</strain>
    </source>
</reference>
<reference evidence="2" key="2">
    <citation type="submission" date="2021-04" db="EMBL/GenBank/DDBJ databases">
        <authorList>
            <person name="Gilroy R."/>
        </authorList>
    </citation>
    <scope>NUCLEOTIDE SEQUENCE</scope>
    <source>
        <strain evidence="2">ChiBcec16_6824</strain>
    </source>
</reference>
<proteinExistence type="predicted"/>
<protein>
    <submittedName>
        <fullName evidence="2">DUF2953 domain-containing protein</fullName>
    </submittedName>
</protein>
<evidence type="ECO:0000256" key="1">
    <source>
        <dbReference type="SAM" id="MobiDB-lite"/>
    </source>
</evidence>
<dbReference type="Pfam" id="PF11167">
    <property type="entry name" value="DUF2953"/>
    <property type="match status" value="1"/>
</dbReference>
<dbReference type="AlphaFoldDB" id="A0A9D2BXB9"/>
<sequence>MRGPLVLLAVLLVLFLLSCLRLGGRVRWERGALTVWVRIGLIRVRVWPMPSRKHPSSKRKKSKASAQAASQPEQAIEQSPLELLEEWLPLVCEAADRLRRAIRIDCLELSLCVGGSDPGNTALLYGGANALLGMILPLFEHAFQVRERRIVTSVDFDAETTQVTFQSTVSLTLGQLVVFAFWFLPEAVQRLGQSRPTAPSKEKEAINHGK</sequence>
<dbReference type="Proteomes" id="UP000823868">
    <property type="component" value="Unassembled WGS sequence"/>
</dbReference>
<comment type="caution">
    <text evidence="2">The sequence shown here is derived from an EMBL/GenBank/DDBJ whole genome shotgun (WGS) entry which is preliminary data.</text>
</comment>